<evidence type="ECO:0000256" key="1">
    <source>
        <dbReference type="SAM" id="MobiDB-lite"/>
    </source>
</evidence>
<feature type="transmembrane region" description="Helical" evidence="2">
    <location>
        <begin position="9"/>
        <end position="27"/>
    </location>
</feature>
<feature type="compositionally biased region" description="Basic and acidic residues" evidence="1">
    <location>
        <begin position="103"/>
        <end position="119"/>
    </location>
</feature>
<protein>
    <submittedName>
        <fullName evidence="3">Uncharacterized protein</fullName>
    </submittedName>
</protein>
<proteinExistence type="predicted"/>
<dbReference type="RefSeq" id="XP_052906047.1">
    <property type="nucleotide sequence ID" value="XM_053048222.1"/>
</dbReference>
<evidence type="ECO:0000313" key="3">
    <source>
        <dbReference type="EMBL" id="KFG27492.1"/>
    </source>
</evidence>
<dbReference type="AlphaFoldDB" id="A0A086J5S4"/>
<dbReference type="Proteomes" id="UP000054524">
    <property type="component" value="Unassembled WGS sequence"/>
</dbReference>
<dbReference type="EMBL" id="AKIJ01000001">
    <property type="protein sequence ID" value="KFG27492.1"/>
    <property type="molecule type" value="Genomic_DNA"/>
</dbReference>
<name>A0A086J5S4_NEMA1</name>
<keyword evidence="2" id="KW-0472">Membrane</keyword>
<dbReference type="HOGENOM" id="CLU_645721_0_0_1"/>
<sequence length="426" mass="49873">MAYFNKKKIIICVLAVFIVCLGMYMMYSRNLQKIIAEKTSKEEMAYIRVQSNVLGADEKAFSEKEGKDVEEYVNLNKTAASARSIIDTEDIDEKTENSTFALESKEKEEKDNKSKKIPDEIDAPENTVSEAKDTSYIKAKESHNNLVLEEMVRNLNKKMVDLAFERSALGMQNLKKTIHRLNAFEFRYNQASDEIVKTSSKYTEYEAAYNLIVKEADVLDKEIKTFESEFCNIEIPNAKCVVYNECVEQVKNLTVEINGLDKLIYNKLYLFTKALEKKRKLEMEYILSREAYMEYYSNEIEKEEVLFELLKGLLEKTKKLNAQARALLLVRKKERTHEKDFAKKHKLSGYIKIYKKWHMLIKDNIRVITQMIKLSENSISMKIKQKDLYEAFIKAENRYIQKRTVVETKNDLAAILSKEYKRMCNK</sequence>
<dbReference type="GeneID" id="77675545"/>
<keyword evidence="2" id="KW-0812">Transmembrane</keyword>
<keyword evidence="4" id="KW-1185">Reference proteome</keyword>
<organism evidence="3 4">
    <name type="scientific">Nematocida ausubeli (strain ATCC PRA-371 / ERTm2)</name>
    <name type="common">Nematode killer fungus</name>
    <dbReference type="NCBI Taxonomy" id="1913371"/>
    <lineage>
        <taxon>Eukaryota</taxon>
        <taxon>Fungi</taxon>
        <taxon>Fungi incertae sedis</taxon>
        <taxon>Microsporidia</taxon>
        <taxon>Nematocida</taxon>
    </lineage>
</organism>
<reference evidence="3 4" key="1">
    <citation type="journal article" date="2014" name="Genome Announc.">
        <title>Genome Sequence of the Microsporidian Species Nematocida sp1 Strain ERTm6 (ATCC PRA-372).</title>
        <authorList>
            <person name="Bakowski M.A."/>
            <person name="Priest M."/>
            <person name="Young S."/>
            <person name="Cuomo C.A."/>
            <person name="Troemel E.R."/>
        </authorList>
    </citation>
    <scope>NUCLEOTIDE SEQUENCE [LARGE SCALE GENOMIC DNA]</scope>
    <source>
        <strain evidence="3 4">ERTm6</strain>
    </source>
</reference>
<accession>A0A086J5S4</accession>
<evidence type="ECO:0000313" key="4">
    <source>
        <dbReference type="Proteomes" id="UP000054524"/>
    </source>
</evidence>
<feature type="region of interest" description="Disordered" evidence="1">
    <location>
        <begin position="96"/>
        <end position="129"/>
    </location>
</feature>
<comment type="caution">
    <text evidence="3">The sequence shown here is derived from an EMBL/GenBank/DDBJ whole genome shotgun (WGS) entry which is preliminary data.</text>
</comment>
<gene>
    <name evidence="3" type="ORF">NESG_00572</name>
</gene>
<keyword evidence="2" id="KW-1133">Transmembrane helix</keyword>
<evidence type="ECO:0000256" key="2">
    <source>
        <dbReference type="SAM" id="Phobius"/>
    </source>
</evidence>